<gene>
    <name evidence="2" type="ORF">Bca52824_035966</name>
</gene>
<comment type="caution">
    <text evidence="2">The sequence shown here is derived from an EMBL/GenBank/DDBJ whole genome shotgun (WGS) entry which is preliminary data.</text>
</comment>
<name>A0A8X7S332_BRACI</name>
<dbReference type="InterPro" id="IPR052929">
    <property type="entry name" value="RNase_H-like_EbsB-rel"/>
</dbReference>
<accession>A0A8X7S332</accession>
<sequence>MSTVVSLPPTGIRKSFSLWLLWGIWTTRNLLIFENRATSAKSVVEKMVSAAREWLLAQATGGERIPGLFNDYDRPTFPPEVTLCNTDAAWLISKRAGLGWCFENRAQSLSLEGSRSLNHVSSPLMAEALDMRGAIQEAKRISLNKVWFRTDSQELSRAINLKSYPVELFGVLMDIDLLSSSFVFFYVSFIGRALNGTADSLAKSALHSFVSPLY</sequence>
<keyword evidence="3" id="KW-1185">Reference proteome</keyword>
<evidence type="ECO:0000259" key="1">
    <source>
        <dbReference type="Pfam" id="PF13456"/>
    </source>
</evidence>
<dbReference type="InterPro" id="IPR012337">
    <property type="entry name" value="RNaseH-like_sf"/>
</dbReference>
<dbReference type="InterPro" id="IPR044730">
    <property type="entry name" value="RNase_H-like_dom_plant"/>
</dbReference>
<dbReference type="Gene3D" id="3.30.420.10">
    <property type="entry name" value="Ribonuclease H-like superfamily/Ribonuclease H"/>
    <property type="match status" value="1"/>
</dbReference>
<evidence type="ECO:0000313" key="2">
    <source>
        <dbReference type="EMBL" id="KAG2299494.1"/>
    </source>
</evidence>
<dbReference type="PANTHER" id="PTHR47074:SF49">
    <property type="entry name" value="POLYNUCLEOTIDYL TRANSFERASE, RIBONUCLEASE H-LIKE SUPERFAMILY PROTEIN"/>
    <property type="match status" value="1"/>
</dbReference>
<proteinExistence type="predicted"/>
<protein>
    <recommendedName>
        <fullName evidence="1">RNase H type-1 domain-containing protein</fullName>
    </recommendedName>
</protein>
<evidence type="ECO:0000313" key="3">
    <source>
        <dbReference type="Proteomes" id="UP000886595"/>
    </source>
</evidence>
<reference evidence="2 3" key="1">
    <citation type="submission" date="2020-02" db="EMBL/GenBank/DDBJ databases">
        <authorList>
            <person name="Ma Q."/>
            <person name="Huang Y."/>
            <person name="Song X."/>
            <person name="Pei D."/>
        </authorList>
    </citation>
    <scope>NUCLEOTIDE SEQUENCE [LARGE SCALE GENOMIC DNA]</scope>
    <source>
        <strain evidence="2">Sxm20200214</strain>
        <tissue evidence="2">Leaf</tissue>
    </source>
</reference>
<dbReference type="OrthoDB" id="1087989at2759"/>
<dbReference type="GO" id="GO:0003676">
    <property type="term" value="F:nucleic acid binding"/>
    <property type="evidence" value="ECO:0007669"/>
    <property type="project" value="InterPro"/>
</dbReference>
<dbReference type="InterPro" id="IPR036397">
    <property type="entry name" value="RNaseH_sf"/>
</dbReference>
<dbReference type="CDD" id="cd06222">
    <property type="entry name" value="RNase_H_like"/>
    <property type="match status" value="1"/>
</dbReference>
<dbReference type="EMBL" id="JAAMPC010000008">
    <property type="protein sequence ID" value="KAG2299494.1"/>
    <property type="molecule type" value="Genomic_DNA"/>
</dbReference>
<feature type="domain" description="RNase H type-1" evidence="1">
    <location>
        <begin position="85"/>
        <end position="205"/>
    </location>
</feature>
<dbReference type="SUPFAM" id="SSF53098">
    <property type="entry name" value="Ribonuclease H-like"/>
    <property type="match status" value="1"/>
</dbReference>
<dbReference type="InterPro" id="IPR002156">
    <property type="entry name" value="RNaseH_domain"/>
</dbReference>
<dbReference type="GO" id="GO:0004523">
    <property type="term" value="F:RNA-DNA hybrid ribonuclease activity"/>
    <property type="evidence" value="ECO:0007669"/>
    <property type="project" value="InterPro"/>
</dbReference>
<organism evidence="2 3">
    <name type="scientific">Brassica carinata</name>
    <name type="common">Ethiopian mustard</name>
    <name type="synonym">Abyssinian cabbage</name>
    <dbReference type="NCBI Taxonomy" id="52824"/>
    <lineage>
        <taxon>Eukaryota</taxon>
        <taxon>Viridiplantae</taxon>
        <taxon>Streptophyta</taxon>
        <taxon>Embryophyta</taxon>
        <taxon>Tracheophyta</taxon>
        <taxon>Spermatophyta</taxon>
        <taxon>Magnoliopsida</taxon>
        <taxon>eudicotyledons</taxon>
        <taxon>Gunneridae</taxon>
        <taxon>Pentapetalae</taxon>
        <taxon>rosids</taxon>
        <taxon>malvids</taxon>
        <taxon>Brassicales</taxon>
        <taxon>Brassicaceae</taxon>
        <taxon>Brassiceae</taxon>
        <taxon>Brassica</taxon>
    </lineage>
</organism>
<dbReference type="PANTHER" id="PTHR47074">
    <property type="entry name" value="BNAC02G40300D PROTEIN"/>
    <property type="match status" value="1"/>
</dbReference>
<dbReference type="Proteomes" id="UP000886595">
    <property type="component" value="Unassembled WGS sequence"/>
</dbReference>
<dbReference type="Pfam" id="PF13456">
    <property type="entry name" value="RVT_3"/>
    <property type="match status" value="1"/>
</dbReference>
<dbReference type="AlphaFoldDB" id="A0A8X7S332"/>